<comment type="caution">
    <text evidence="3">The sequence shown here is derived from an EMBL/GenBank/DDBJ whole genome shotgun (WGS) entry which is preliminary data.</text>
</comment>
<sequence>MKISHEKKQQAFSRGIWAERLAAFALMLKGFRIVERRYKTRSGEIDLIARRGSLVLIVEVKARTSVEAAMEAVSSMSLSRIEAAADHWLARQPDYHRLSLRFDLIAVLPRRWPVHIPAAVSFRN</sequence>
<dbReference type="GO" id="GO:0003676">
    <property type="term" value="F:nucleic acid binding"/>
    <property type="evidence" value="ECO:0007669"/>
    <property type="project" value="InterPro"/>
</dbReference>
<dbReference type="EMBL" id="QNRH01000002">
    <property type="protein sequence ID" value="RBO97540.1"/>
    <property type="molecule type" value="Genomic_DNA"/>
</dbReference>
<keyword evidence="3" id="KW-0540">Nuclease</keyword>
<dbReference type="RefSeq" id="WP_113943534.1">
    <property type="nucleotide sequence ID" value="NZ_JBHEEG010000002.1"/>
</dbReference>
<evidence type="ECO:0000313" key="4">
    <source>
        <dbReference type="Proteomes" id="UP000252893"/>
    </source>
</evidence>
<evidence type="ECO:0000313" key="3">
    <source>
        <dbReference type="EMBL" id="RBO97540.1"/>
    </source>
</evidence>
<dbReference type="InterPro" id="IPR011856">
    <property type="entry name" value="tRNA_endonuc-like_dom_sf"/>
</dbReference>
<gene>
    <name evidence="3" type="ORF">DFR47_102325</name>
</gene>
<name>A0A366E591_9HYPH</name>
<dbReference type="InterPro" id="IPR011335">
    <property type="entry name" value="Restrct_endonuc-II-like"/>
</dbReference>
<dbReference type="Proteomes" id="UP000252893">
    <property type="component" value="Unassembled WGS sequence"/>
</dbReference>
<evidence type="ECO:0000256" key="2">
    <source>
        <dbReference type="HAMAP-Rule" id="MF_00048"/>
    </source>
</evidence>
<dbReference type="SUPFAM" id="SSF52980">
    <property type="entry name" value="Restriction endonuclease-like"/>
    <property type="match status" value="1"/>
</dbReference>
<dbReference type="GO" id="GO:0004519">
    <property type="term" value="F:endonuclease activity"/>
    <property type="evidence" value="ECO:0007669"/>
    <property type="project" value="UniProtKB-KW"/>
</dbReference>
<reference evidence="3 4" key="1">
    <citation type="submission" date="2018-06" db="EMBL/GenBank/DDBJ databases">
        <title>Genomic Encyclopedia of Type Strains, Phase IV (KMG-IV): sequencing the most valuable type-strain genomes for metagenomic binning, comparative biology and taxonomic classification.</title>
        <authorList>
            <person name="Goeker M."/>
        </authorList>
    </citation>
    <scope>NUCLEOTIDE SEQUENCE [LARGE SCALE GENOMIC DNA]</scope>
    <source>
        <strain evidence="3 4">DSM 25619</strain>
    </source>
</reference>
<protein>
    <recommendedName>
        <fullName evidence="2">UPF0102 protein DFR47_102325</fullName>
    </recommendedName>
</protein>
<accession>A0A366E591</accession>
<dbReference type="OrthoDB" id="9812968at2"/>
<dbReference type="PANTHER" id="PTHR34039">
    <property type="entry name" value="UPF0102 PROTEIN YRAN"/>
    <property type="match status" value="1"/>
</dbReference>
<keyword evidence="4" id="KW-1185">Reference proteome</keyword>
<evidence type="ECO:0000256" key="1">
    <source>
        <dbReference type="ARBA" id="ARBA00006738"/>
    </source>
</evidence>
<dbReference type="NCBIfam" id="NF009151">
    <property type="entry name" value="PRK12497.1-5"/>
    <property type="match status" value="1"/>
</dbReference>
<dbReference type="HAMAP" id="MF_00048">
    <property type="entry name" value="UPF0102"/>
    <property type="match status" value="1"/>
</dbReference>
<proteinExistence type="inferred from homology"/>
<comment type="similarity">
    <text evidence="1 2">Belongs to the UPF0102 family.</text>
</comment>
<dbReference type="Pfam" id="PF02021">
    <property type="entry name" value="UPF0102"/>
    <property type="match status" value="1"/>
</dbReference>
<dbReference type="InterPro" id="IPR003509">
    <property type="entry name" value="UPF0102_YraN-like"/>
</dbReference>
<keyword evidence="3" id="KW-0255">Endonuclease</keyword>
<keyword evidence="3" id="KW-0378">Hydrolase</keyword>
<dbReference type="PANTHER" id="PTHR34039:SF1">
    <property type="entry name" value="UPF0102 PROTEIN YRAN"/>
    <property type="match status" value="1"/>
</dbReference>
<dbReference type="AlphaFoldDB" id="A0A366E591"/>
<organism evidence="3 4">
    <name type="scientific">Pseudochrobactrum asaccharolyticum</name>
    <dbReference type="NCBI Taxonomy" id="354351"/>
    <lineage>
        <taxon>Bacteria</taxon>
        <taxon>Pseudomonadati</taxon>
        <taxon>Pseudomonadota</taxon>
        <taxon>Alphaproteobacteria</taxon>
        <taxon>Hyphomicrobiales</taxon>
        <taxon>Brucellaceae</taxon>
        <taxon>Pseudochrobactrum</taxon>
    </lineage>
</organism>
<dbReference type="Gene3D" id="3.40.1350.10">
    <property type="match status" value="1"/>
</dbReference>